<evidence type="ECO:0000256" key="4">
    <source>
        <dbReference type="ARBA" id="ARBA00048740"/>
    </source>
</evidence>
<evidence type="ECO:0000256" key="5">
    <source>
        <dbReference type="ARBA" id="ARBA00048763"/>
    </source>
</evidence>
<dbReference type="GO" id="GO:0051321">
    <property type="term" value="P:meiotic cell cycle"/>
    <property type="evidence" value="ECO:0007669"/>
    <property type="project" value="EnsemblFungi"/>
</dbReference>
<gene>
    <name evidence="8" type="ORF">CANTADRAFT_45772</name>
</gene>
<comment type="catalytic activity">
    <reaction evidence="4">
        <text>a 5'-end (N(7)-methyl 5'-triphosphoguanosine)-ribonucleoside in snoRNA + S-adenosyl-L-methionine = a 5'-end (N(2),N(7)-dimethyl 5'-triphosphoguanosine)-ribonucleoside in snoRNA + S-adenosyl-L-homocysteine + H(+)</text>
        <dbReference type="Rhea" id="RHEA:78475"/>
        <dbReference type="Rhea" id="RHEA-COMP:19086"/>
        <dbReference type="Rhea" id="RHEA-COMP:19088"/>
        <dbReference type="ChEBI" id="CHEBI:15378"/>
        <dbReference type="ChEBI" id="CHEBI:57856"/>
        <dbReference type="ChEBI" id="CHEBI:59789"/>
        <dbReference type="ChEBI" id="CHEBI:156461"/>
        <dbReference type="ChEBI" id="CHEBI:172880"/>
    </reaction>
    <physiologicalReaction direction="left-to-right" evidence="4">
        <dbReference type="Rhea" id="RHEA:78476"/>
    </physiologicalReaction>
</comment>
<evidence type="ECO:0000256" key="7">
    <source>
        <dbReference type="ARBA" id="ARBA00049790"/>
    </source>
</evidence>
<dbReference type="InterPro" id="IPR019012">
    <property type="entry name" value="RNA_cap_Gua-N2-MeTrfase"/>
</dbReference>
<dbReference type="Gene3D" id="3.40.50.150">
    <property type="entry name" value="Vaccinia Virus protein VP39"/>
    <property type="match status" value="1"/>
</dbReference>
<dbReference type="GeneID" id="30983381"/>
<name>A0A1E4SR85_9ASCO</name>
<dbReference type="PANTHER" id="PTHR14741:SF32">
    <property type="entry name" value="TRIMETHYLGUANOSINE SYNTHASE"/>
    <property type="match status" value="1"/>
</dbReference>
<evidence type="ECO:0000313" key="8">
    <source>
        <dbReference type="EMBL" id="ODV82011.1"/>
    </source>
</evidence>
<keyword evidence="9" id="KW-1185">Reference proteome</keyword>
<dbReference type="AlphaFoldDB" id="A0A1E4SR85"/>
<evidence type="ECO:0000256" key="1">
    <source>
        <dbReference type="ARBA" id="ARBA00018517"/>
    </source>
</evidence>
<comment type="similarity">
    <text evidence="2">Belongs to the methyltransferase superfamily. Trimethylguanosine synthase family.</text>
</comment>
<dbReference type="RefSeq" id="XP_020067133.1">
    <property type="nucleotide sequence ID" value="XM_020209245.1"/>
</dbReference>
<comment type="catalytic activity">
    <reaction evidence="6">
        <text>a 5'-end (N(7)-methyl 5'-triphosphoguanosine)-ribonucleoside in snRNA + S-adenosyl-L-methionine = a 5'-end (N(2),N(7)-dimethyl 5'-triphosphoguanosine)-ribonucleoside in snRNA + S-adenosyl-L-homocysteine + H(+)</text>
        <dbReference type="Rhea" id="RHEA:78471"/>
        <dbReference type="Rhea" id="RHEA-COMP:19085"/>
        <dbReference type="Rhea" id="RHEA-COMP:19087"/>
        <dbReference type="ChEBI" id="CHEBI:15378"/>
        <dbReference type="ChEBI" id="CHEBI:57856"/>
        <dbReference type="ChEBI" id="CHEBI:59789"/>
        <dbReference type="ChEBI" id="CHEBI:156461"/>
        <dbReference type="ChEBI" id="CHEBI:172880"/>
    </reaction>
    <physiologicalReaction direction="left-to-right" evidence="6">
        <dbReference type="Rhea" id="RHEA:78472"/>
    </physiologicalReaction>
</comment>
<proteinExistence type="inferred from homology"/>
<dbReference type="GO" id="GO:0005730">
    <property type="term" value="C:nucleolus"/>
    <property type="evidence" value="ECO:0007669"/>
    <property type="project" value="EnsemblFungi"/>
</dbReference>
<dbReference type="CDD" id="cd02440">
    <property type="entry name" value="AdoMet_MTases"/>
    <property type="match status" value="1"/>
</dbReference>
<dbReference type="Proteomes" id="UP000094285">
    <property type="component" value="Unassembled WGS sequence"/>
</dbReference>
<accession>A0A1E4SR85</accession>
<organism evidence="8 9">
    <name type="scientific">Suhomyces tanzawaensis NRRL Y-17324</name>
    <dbReference type="NCBI Taxonomy" id="984487"/>
    <lineage>
        <taxon>Eukaryota</taxon>
        <taxon>Fungi</taxon>
        <taxon>Dikarya</taxon>
        <taxon>Ascomycota</taxon>
        <taxon>Saccharomycotina</taxon>
        <taxon>Pichiomycetes</taxon>
        <taxon>Debaryomycetaceae</taxon>
        <taxon>Suhomyces</taxon>
    </lineage>
</organism>
<comment type="catalytic activity">
    <reaction evidence="3">
        <text>a 5'-end (N(2),N(7)-dimethyl 5'-triphosphoguanosine)-ribonucleoside in snoRNA + S-adenosyl-L-methionine = a 5'-end (N(2),N(2),N(7)-trimethyl 5'-triphosphoguanosine)-ribonucleoside in snoRNA + S-adenosyl-L-homocysteine + H(+)</text>
        <dbReference type="Rhea" id="RHEA:78507"/>
        <dbReference type="Rhea" id="RHEA-COMP:19088"/>
        <dbReference type="Rhea" id="RHEA-COMP:19090"/>
        <dbReference type="ChEBI" id="CHEBI:15378"/>
        <dbReference type="ChEBI" id="CHEBI:57856"/>
        <dbReference type="ChEBI" id="CHEBI:59789"/>
        <dbReference type="ChEBI" id="CHEBI:167623"/>
        <dbReference type="ChEBI" id="CHEBI:172880"/>
    </reaction>
    <physiologicalReaction direction="left-to-right" evidence="3">
        <dbReference type="Rhea" id="RHEA:78508"/>
    </physiologicalReaction>
</comment>
<evidence type="ECO:0000313" key="9">
    <source>
        <dbReference type="Proteomes" id="UP000094285"/>
    </source>
</evidence>
<evidence type="ECO:0000256" key="3">
    <source>
        <dbReference type="ARBA" id="ARBA00047418"/>
    </source>
</evidence>
<dbReference type="GO" id="GO:0008033">
    <property type="term" value="P:tRNA processing"/>
    <property type="evidence" value="ECO:0007669"/>
    <property type="project" value="EnsemblFungi"/>
</dbReference>
<reference evidence="9" key="1">
    <citation type="submission" date="2016-05" db="EMBL/GenBank/DDBJ databases">
        <title>Comparative genomics of biotechnologically important yeasts.</title>
        <authorList>
            <consortium name="DOE Joint Genome Institute"/>
            <person name="Riley R."/>
            <person name="Haridas S."/>
            <person name="Wolfe K.H."/>
            <person name="Lopes M.R."/>
            <person name="Hittinger C.T."/>
            <person name="Goker M."/>
            <person name="Salamov A."/>
            <person name="Wisecaver J."/>
            <person name="Long T.M."/>
            <person name="Aerts A.L."/>
            <person name="Barry K."/>
            <person name="Choi C."/>
            <person name="Clum A."/>
            <person name="Coughlan A.Y."/>
            <person name="Deshpande S."/>
            <person name="Douglass A.P."/>
            <person name="Hanson S.J."/>
            <person name="Klenk H.-P."/>
            <person name="Labutti K."/>
            <person name="Lapidus A."/>
            <person name="Lindquist E."/>
            <person name="Lipzen A."/>
            <person name="Meier-Kolthoff J.P."/>
            <person name="Ohm R.A."/>
            <person name="Otillar R.P."/>
            <person name="Pangilinan J."/>
            <person name="Peng Y."/>
            <person name="Rokas A."/>
            <person name="Rosa C.A."/>
            <person name="Scheuner C."/>
            <person name="Sibirny A.A."/>
            <person name="Slot J.C."/>
            <person name="Stielow J.B."/>
            <person name="Sun H."/>
            <person name="Kurtzman C.P."/>
            <person name="Blackwell M."/>
            <person name="Grigoriev I.V."/>
            <person name="Jeffries T.W."/>
        </authorList>
    </citation>
    <scope>NUCLEOTIDE SEQUENCE [LARGE SCALE GENOMIC DNA]</scope>
    <source>
        <strain evidence="9">NRRL Y-17324</strain>
    </source>
</reference>
<dbReference type="SUPFAM" id="SSF53335">
    <property type="entry name" value="S-adenosyl-L-methionine-dependent methyltransferases"/>
    <property type="match status" value="1"/>
</dbReference>
<dbReference type="Pfam" id="PF09445">
    <property type="entry name" value="Methyltransf_15"/>
    <property type="match status" value="1"/>
</dbReference>
<dbReference type="GO" id="GO:0032210">
    <property type="term" value="P:regulation of telomere maintenance via telomerase"/>
    <property type="evidence" value="ECO:0007669"/>
    <property type="project" value="EnsemblFungi"/>
</dbReference>
<dbReference type="GO" id="GO:0071164">
    <property type="term" value="F:RNA cap trimethylguanosine synthase activity"/>
    <property type="evidence" value="ECO:0007669"/>
    <property type="project" value="TreeGrafter"/>
</dbReference>
<dbReference type="EMBL" id="KV453909">
    <property type="protein sequence ID" value="ODV82011.1"/>
    <property type="molecule type" value="Genomic_DNA"/>
</dbReference>
<dbReference type="OrthoDB" id="194443at2759"/>
<dbReference type="PANTHER" id="PTHR14741">
    <property type="entry name" value="S-ADENOSYLMETHIONINE-DEPENDENT METHYLTRANSFERASE RELATED"/>
    <property type="match status" value="1"/>
</dbReference>
<dbReference type="GO" id="GO:0017126">
    <property type="term" value="P:nucleologenesis"/>
    <property type="evidence" value="ECO:0007669"/>
    <property type="project" value="EnsemblFungi"/>
</dbReference>
<comment type="catalytic activity">
    <reaction evidence="5">
        <text>a 5'-end (N(2),N(7)-dimethyl 5'-triphosphoguanosine)-ribonucleoside in snRNA + S-adenosyl-L-methionine = a 5'-end (N(2),N(2),N(7)-trimethyl 5'-triphosphoguanosine)-ribonucleoside in snRNA + S-adenosyl-L-homocysteine + H(+)</text>
        <dbReference type="Rhea" id="RHEA:78479"/>
        <dbReference type="Rhea" id="RHEA-COMP:19087"/>
        <dbReference type="Rhea" id="RHEA-COMP:19089"/>
        <dbReference type="ChEBI" id="CHEBI:15378"/>
        <dbReference type="ChEBI" id="CHEBI:57856"/>
        <dbReference type="ChEBI" id="CHEBI:59789"/>
        <dbReference type="ChEBI" id="CHEBI:167623"/>
        <dbReference type="ChEBI" id="CHEBI:172880"/>
    </reaction>
    <physiologicalReaction direction="left-to-right" evidence="5">
        <dbReference type="Rhea" id="RHEA:78480"/>
    </physiologicalReaction>
</comment>
<evidence type="ECO:0000256" key="2">
    <source>
        <dbReference type="ARBA" id="ARBA00025783"/>
    </source>
</evidence>
<dbReference type="STRING" id="984487.A0A1E4SR85"/>
<sequence>MAEDREYPEPYVGFIGKYQQEEPSADEYQVEAQDELLMHNYTTLPDNCKKYWRKRYQLFSKFDEGVYMTSELWYSVTPESVAIFTAKLFKALLPEARQVLDICCGGGGNSIQFAEIFESVGAVDINEINEQCTRHNAAIYGVEDKLWSFIGDWNEISCPHDDGSVYMDWIPENLRKNPSNTTFDFIFASPPWGGPSYTKKSQEFDLYSMEPFPLDSFLSQVLQYSRNIGLFLPRNLNLEQISEVTREIFGDEAQCRVITVYNDTHPVGILALFGKDLTRDLDYDEIFGE</sequence>
<evidence type="ECO:0000256" key="6">
    <source>
        <dbReference type="ARBA" id="ARBA00049075"/>
    </source>
</evidence>
<protein>
    <recommendedName>
        <fullName evidence="1">Trimethylguanosine synthase</fullName>
    </recommendedName>
    <alternativeName>
        <fullName evidence="7">Cap-specific guanine-N(2) methyltransferase</fullName>
    </alternativeName>
</protein>
<dbReference type="InterPro" id="IPR029063">
    <property type="entry name" value="SAM-dependent_MTases_sf"/>
</dbReference>